<evidence type="ECO:0000313" key="2">
    <source>
        <dbReference type="RefSeq" id="XP_037890187.1"/>
    </source>
</evidence>
<sequence>MEVMEEGNLMDRVPILLQRDLQYYQTHQRVLQEPICLGVVGGKLDFPRYASFAAIKIILWWEDEYFASYRKHSGLLHTEKQLAEADISAVIVKNSDPDKFVILVTKSADLLLEHLHILSQESLDHADLSVLTATIGAAALIRNCLNVYLQAATTKIYPPKGNDKGGALKISLKQYSQMSEALAERLLDLHCRLLLLYILQDADALHWEDREPFFESERGSYIIQMWWLYIYGTKDDLWNSVPPKMAQRIFSGMLNDTLSVLTVRYSQIVTSHARAQLHLVDICNLLFCVTELLPHVCESGEAYIGLQLTNQSVIIRDIHAKCRELFYCLLLRGAPLGVLSKVFRKGLENMEMFSSRHGLPSAWIMFSLPRLFSKDQSRQWVTEFSDLNSHTAIYLELKVLLSSPEADWSFLVKVLLMRGAYLSGLILRHLLRYLPSSENFKNVAQTSFTENPEKPEKCKGFLCRGECFNVSEHTASDIDPVGQSNYQIVLSLTYLIVAIGRALDIKTCLIKPLEEAGETGWSNCLDKRQVWNQKRPPWLEAIMHFVYPVLDCVVEMLINAVEAGATMYQAMSLALTCISEMWDCLPDGLYKVTSLLQDVIPVSTRPLSDSVLLQVIFAALYTELVKRAEKYEKNSNDVKAALSYTISEAICSIDEDDKHTDQIELFLKQAKDSIILESYAGSGRGATDGGGLSAVSTVKIDDIGTADSERLSHSPPANYAMELDVSITEYIAEVLSSDILTTDIGRQALKVSYTYLKNNKDWLLQLLKGSEWPKNPFPSVQGQNIIETKMSLLKNMFYIDDAPFDQLLTDSLKIDYVTWLQTPLSLNVERAWLQLSRRRDFQEDAKLTMPEIAMVANITKIMKKRKNYAK</sequence>
<dbReference type="RefSeq" id="XP_037890187.1">
    <property type="nucleotide sequence ID" value="XM_038034259.1"/>
</dbReference>
<proteinExistence type="predicted"/>
<dbReference type="KEGG" id="gfs:119637868"/>
<dbReference type="AlphaFoldDB" id="A0A9C5Z9D9"/>
<organism evidence="1 2">
    <name type="scientific">Glossina fuscipes</name>
    <dbReference type="NCBI Taxonomy" id="7396"/>
    <lineage>
        <taxon>Eukaryota</taxon>
        <taxon>Metazoa</taxon>
        <taxon>Ecdysozoa</taxon>
        <taxon>Arthropoda</taxon>
        <taxon>Hexapoda</taxon>
        <taxon>Insecta</taxon>
        <taxon>Pterygota</taxon>
        <taxon>Neoptera</taxon>
        <taxon>Endopterygota</taxon>
        <taxon>Diptera</taxon>
        <taxon>Brachycera</taxon>
        <taxon>Muscomorpha</taxon>
        <taxon>Hippoboscoidea</taxon>
        <taxon>Glossinidae</taxon>
        <taxon>Glossina</taxon>
    </lineage>
</organism>
<dbReference type="GeneID" id="119637868"/>
<name>A0A9C5Z9D9_9MUSC</name>
<gene>
    <name evidence="2" type="primary">LOC119637868</name>
</gene>
<dbReference type="PANTHER" id="PTHR33960">
    <property type="entry name" value="SIMILAR TO KIAA0825 PROTEIN"/>
    <property type="match status" value="1"/>
</dbReference>
<dbReference type="Proteomes" id="UP000092443">
    <property type="component" value="Unplaced"/>
</dbReference>
<dbReference type="InterPro" id="IPR027993">
    <property type="entry name" value="DUF4495"/>
</dbReference>
<evidence type="ECO:0000313" key="1">
    <source>
        <dbReference type="Proteomes" id="UP000092443"/>
    </source>
</evidence>
<dbReference type="Pfam" id="PF14906">
    <property type="entry name" value="DUF4495"/>
    <property type="match status" value="1"/>
</dbReference>
<protein>
    <submittedName>
        <fullName evidence="2">Uncharacterized protein LOC119637868</fullName>
    </submittedName>
</protein>
<accession>A0A9C5Z9D9</accession>
<reference evidence="2" key="1">
    <citation type="submission" date="2025-08" db="UniProtKB">
        <authorList>
            <consortium name="RefSeq"/>
        </authorList>
    </citation>
    <scope>IDENTIFICATION</scope>
    <source>
        <tissue evidence="2">Whole body pupa</tissue>
    </source>
</reference>
<keyword evidence="1" id="KW-1185">Reference proteome</keyword>
<dbReference type="PANTHER" id="PTHR33960:SF1">
    <property type="entry name" value="SIMILAR TO KIAA0825 PROTEIN"/>
    <property type="match status" value="1"/>
</dbReference>